<protein>
    <recommendedName>
        <fullName evidence="18">Cytochrome P450</fullName>
    </recommendedName>
</protein>
<evidence type="ECO:0000256" key="6">
    <source>
        <dbReference type="ARBA" id="ARBA00022723"/>
    </source>
</evidence>
<dbReference type="EMBL" id="CAJOBC010000188">
    <property type="protein sequence ID" value="CAF3551571.1"/>
    <property type="molecule type" value="Genomic_DNA"/>
</dbReference>
<evidence type="ECO:0000256" key="4">
    <source>
        <dbReference type="ARBA" id="ARBA00010617"/>
    </source>
</evidence>
<dbReference type="InterPro" id="IPR001128">
    <property type="entry name" value="Cyt_P450"/>
</dbReference>
<dbReference type="InterPro" id="IPR050182">
    <property type="entry name" value="Cytochrome_P450_fam2"/>
</dbReference>
<dbReference type="Proteomes" id="UP000681722">
    <property type="component" value="Unassembled WGS sequence"/>
</dbReference>
<keyword evidence="7" id="KW-0256">Endoplasmic reticulum</keyword>
<evidence type="ECO:0000256" key="9">
    <source>
        <dbReference type="ARBA" id="ARBA00023002"/>
    </source>
</evidence>
<proteinExistence type="inferred from homology"/>
<accession>A0A813QNF8</accession>
<keyword evidence="8" id="KW-0492">Microsome</keyword>
<dbReference type="PANTHER" id="PTHR24300:SF397">
    <property type="entry name" value="CYTOCHROME P450 2U1"/>
    <property type="match status" value="1"/>
</dbReference>
<evidence type="ECO:0000256" key="2">
    <source>
        <dbReference type="ARBA" id="ARBA00004174"/>
    </source>
</evidence>
<dbReference type="InterPro" id="IPR017972">
    <property type="entry name" value="Cyt_P450_CS"/>
</dbReference>
<evidence type="ECO:0000313" key="16">
    <source>
        <dbReference type="EMBL" id="CAF3551571.1"/>
    </source>
</evidence>
<evidence type="ECO:0000256" key="1">
    <source>
        <dbReference type="ARBA" id="ARBA00001971"/>
    </source>
</evidence>
<dbReference type="AlphaFoldDB" id="A0A813QNF8"/>
<evidence type="ECO:0000256" key="3">
    <source>
        <dbReference type="ARBA" id="ARBA00004406"/>
    </source>
</evidence>
<dbReference type="GO" id="GO:0006805">
    <property type="term" value="P:xenobiotic metabolic process"/>
    <property type="evidence" value="ECO:0007669"/>
    <property type="project" value="TreeGrafter"/>
</dbReference>
<dbReference type="PROSITE" id="PS00086">
    <property type="entry name" value="CYTOCHROME_P450"/>
    <property type="match status" value="1"/>
</dbReference>
<evidence type="ECO:0000256" key="13">
    <source>
        <dbReference type="PIRSR" id="PIRSR602401-1"/>
    </source>
</evidence>
<sequence length="468" mass="54487">MKKMFQQDKDDGCTVPWGPKPWPIVGNLISLGRRPYETIYKWSKNPLYGPIFKLRFGSQTVVCLNSTKLIREALHENAEIFAGRPYLYMINETLHGKGIISAPYGKDFNEHKTFLVRNLNRFGRRRSSLENACLEEVKIVAEKIRDQHQTKSFSMGQFLSEISCNNICTITMGRYFDSAKIGRFLGKINENFNQTATIASFNFLPFTRWFQKKLFQNVADCAQFVQTLIKERETDFDEQSITNIVDSYIDNLKKQKIQSFSKENLDSLVQDLFVAGTETVSNTLNWAIFYVTVHSDIQQKIQNEIDKVIGKERYPCIKDRMKMPYTEAAILETMRCQCAGPILLPRSTTQDILFCNYYIPKDTFILVNMWSVMKDETYWNEPNAFEPRRFLNDKQQIQNNHIAMMPFSVGKRACVGEAIAKTQLFLVFTSLLQRFEFRFMDDWKPKDLQGEPGITLRPPDCKYMARVR</sequence>
<name>A0A813QNF8_9BILA</name>
<evidence type="ECO:0000313" key="17">
    <source>
        <dbReference type="Proteomes" id="UP000663829"/>
    </source>
</evidence>
<dbReference type="PRINTS" id="PR00463">
    <property type="entry name" value="EP450I"/>
</dbReference>
<dbReference type="OrthoDB" id="3934656at2759"/>
<dbReference type="EMBL" id="CAJNOQ010000188">
    <property type="protein sequence ID" value="CAF0769572.1"/>
    <property type="molecule type" value="Genomic_DNA"/>
</dbReference>
<keyword evidence="10 13" id="KW-0408">Iron</keyword>
<evidence type="ECO:0008006" key="18">
    <source>
        <dbReference type="Google" id="ProtNLM"/>
    </source>
</evidence>
<feature type="binding site" description="axial binding residue" evidence="13">
    <location>
        <position position="414"/>
    </location>
    <ligand>
        <name>heme</name>
        <dbReference type="ChEBI" id="CHEBI:30413"/>
    </ligand>
    <ligandPart>
        <name>Fe</name>
        <dbReference type="ChEBI" id="CHEBI:18248"/>
    </ligandPart>
</feature>
<dbReference type="InterPro" id="IPR002401">
    <property type="entry name" value="Cyt_P450_E_grp-I"/>
</dbReference>
<dbReference type="GO" id="GO:0005506">
    <property type="term" value="F:iron ion binding"/>
    <property type="evidence" value="ECO:0007669"/>
    <property type="project" value="InterPro"/>
</dbReference>
<dbReference type="GO" id="GO:0016712">
    <property type="term" value="F:oxidoreductase activity, acting on paired donors, with incorporation or reduction of molecular oxygen, reduced flavin or flavoprotein as one donor, and incorporation of one atom of oxygen"/>
    <property type="evidence" value="ECO:0007669"/>
    <property type="project" value="TreeGrafter"/>
</dbReference>
<keyword evidence="17" id="KW-1185">Reference proteome</keyword>
<evidence type="ECO:0000313" key="15">
    <source>
        <dbReference type="EMBL" id="CAF0769572.1"/>
    </source>
</evidence>
<dbReference type="GO" id="GO:0006082">
    <property type="term" value="P:organic acid metabolic process"/>
    <property type="evidence" value="ECO:0007669"/>
    <property type="project" value="TreeGrafter"/>
</dbReference>
<dbReference type="PRINTS" id="PR00385">
    <property type="entry name" value="P450"/>
</dbReference>
<comment type="caution">
    <text evidence="15">The sequence shown here is derived from an EMBL/GenBank/DDBJ whole genome shotgun (WGS) entry which is preliminary data.</text>
</comment>
<dbReference type="InterPro" id="IPR036396">
    <property type="entry name" value="Cyt_P450_sf"/>
</dbReference>
<dbReference type="Pfam" id="PF00067">
    <property type="entry name" value="p450"/>
    <property type="match status" value="1"/>
</dbReference>
<comment type="cofactor">
    <cofactor evidence="1 13">
        <name>heme</name>
        <dbReference type="ChEBI" id="CHEBI:30413"/>
    </cofactor>
</comment>
<dbReference type="FunFam" id="1.10.630.10:FF:000238">
    <property type="entry name" value="Cytochrome P450 2A6"/>
    <property type="match status" value="1"/>
</dbReference>
<dbReference type="GO" id="GO:0008395">
    <property type="term" value="F:steroid hydroxylase activity"/>
    <property type="evidence" value="ECO:0007669"/>
    <property type="project" value="TreeGrafter"/>
</dbReference>
<evidence type="ECO:0000256" key="8">
    <source>
        <dbReference type="ARBA" id="ARBA00022848"/>
    </source>
</evidence>
<dbReference type="GO" id="GO:0005789">
    <property type="term" value="C:endoplasmic reticulum membrane"/>
    <property type="evidence" value="ECO:0007669"/>
    <property type="project" value="UniProtKB-SubCell"/>
</dbReference>
<keyword evidence="6 13" id="KW-0479">Metal-binding</keyword>
<dbReference type="SUPFAM" id="SSF48264">
    <property type="entry name" value="Cytochrome P450"/>
    <property type="match status" value="1"/>
</dbReference>
<evidence type="ECO:0000256" key="14">
    <source>
        <dbReference type="RuleBase" id="RU000461"/>
    </source>
</evidence>
<comment type="similarity">
    <text evidence="4 14">Belongs to the cytochrome P450 family.</text>
</comment>
<dbReference type="PANTHER" id="PTHR24300">
    <property type="entry name" value="CYTOCHROME P450 508A4-RELATED"/>
    <property type="match status" value="1"/>
</dbReference>
<keyword evidence="11 14" id="KW-0503">Monooxygenase</keyword>
<dbReference type="Proteomes" id="UP000663829">
    <property type="component" value="Unassembled WGS sequence"/>
</dbReference>
<evidence type="ECO:0000256" key="12">
    <source>
        <dbReference type="ARBA" id="ARBA00023136"/>
    </source>
</evidence>
<keyword evidence="5 13" id="KW-0349">Heme</keyword>
<evidence type="ECO:0000256" key="11">
    <source>
        <dbReference type="ARBA" id="ARBA00023033"/>
    </source>
</evidence>
<keyword evidence="9 14" id="KW-0560">Oxidoreductase</keyword>
<evidence type="ECO:0000256" key="7">
    <source>
        <dbReference type="ARBA" id="ARBA00022824"/>
    </source>
</evidence>
<evidence type="ECO:0000256" key="10">
    <source>
        <dbReference type="ARBA" id="ARBA00023004"/>
    </source>
</evidence>
<dbReference type="Gene3D" id="1.10.630.10">
    <property type="entry name" value="Cytochrome P450"/>
    <property type="match status" value="1"/>
</dbReference>
<gene>
    <name evidence="15" type="ORF">GPM918_LOCUS1849</name>
    <name evidence="16" type="ORF">SRO942_LOCUS1849</name>
</gene>
<keyword evidence="12" id="KW-0472">Membrane</keyword>
<comment type="subcellular location">
    <subcellularLocation>
        <location evidence="3">Endoplasmic reticulum membrane</location>
        <topology evidence="3">Peripheral membrane protein</topology>
    </subcellularLocation>
    <subcellularLocation>
        <location evidence="2">Microsome membrane</location>
        <topology evidence="2">Peripheral membrane protein</topology>
    </subcellularLocation>
</comment>
<dbReference type="GO" id="GO:0020037">
    <property type="term" value="F:heme binding"/>
    <property type="evidence" value="ECO:0007669"/>
    <property type="project" value="InterPro"/>
</dbReference>
<reference evidence="15" key="1">
    <citation type="submission" date="2021-02" db="EMBL/GenBank/DDBJ databases">
        <authorList>
            <person name="Nowell W R."/>
        </authorList>
    </citation>
    <scope>NUCLEOTIDE SEQUENCE</scope>
</reference>
<organism evidence="15 17">
    <name type="scientific">Didymodactylos carnosus</name>
    <dbReference type="NCBI Taxonomy" id="1234261"/>
    <lineage>
        <taxon>Eukaryota</taxon>
        <taxon>Metazoa</taxon>
        <taxon>Spiralia</taxon>
        <taxon>Gnathifera</taxon>
        <taxon>Rotifera</taxon>
        <taxon>Eurotatoria</taxon>
        <taxon>Bdelloidea</taxon>
        <taxon>Philodinida</taxon>
        <taxon>Philodinidae</taxon>
        <taxon>Didymodactylos</taxon>
    </lineage>
</organism>
<evidence type="ECO:0000256" key="5">
    <source>
        <dbReference type="ARBA" id="ARBA00022617"/>
    </source>
</evidence>